<accession>X1TDC3</accession>
<name>X1TDC3_9ZZZZ</name>
<protein>
    <submittedName>
        <fullName evidence="2">Uncharacterized protein</fullName>
    </submittedName>
</protein>
<feature type="non-terminal residue" evidence="2">
    <location>
        <position position="199"/>
    </location>
</feature>
<evidence type="ECO:0000313" key="2">
    <source>
        <dbReference type="EMBL" id="GAI78009.1"/>
    </source>
</evidence>
<reference evidence="2" key="1">
    <citation type="journal article" date="2014" name="Front. Microbiol.">
        <title>High frequency of phylogenetically diverse reductive dehalogenase-homologous genes in deep subseafloor sedimentary metagenomes.</title>
        <authorList>
            <person name="Kawai M."/>
            <person name="Futagami T."/>
            <person name="Toyoda A."/>
            <person name="Takaki Y."/>
            <person name="Nishi S."/>
            <person name="Hori S."/>
            <person name="Arai W."/>
            <person name="Tsubouchi T."/>
            <person name="Morono Y."/>
            <person name="Uchiyama I."/>
            <person name="Ito T."/>
            <person name="Fujiyama A."/>
            <person name="Inagaki F."/>
            <person name="Takami H."/>
        </authorList>
    </citation>
    <scope>NUCLEOTIDE SEQUENCE</scope>
    <source>
        <strain evidence="2">Expedition CK06-06</strain>
    </source>
</reference>
<dbReference type="AlphaFoldDB" id="X1TDC3"/>
<feature type="region of interest" description="Disordered" evidence="1">
    <location>
        <begin position="175"/>
        <end position="199"/>
    </location>
</feature>
<comment type="caution">
    <text evidence="2">The sequence shown here is derived from an EMBL/GenBank/DDBJ whole genome shotgun (WGS) entry which is preliminary data.</text>
</comment>
<evidence type="ECO:0000256" key="1">
    <source>
        <dbReference type="SAM" id="MobiDB-lite"/>
    </source>
</evidence>
<organism evidence="2">
    <name type="scientific">marine sediment metagenome</name>
    <dbReference type="NCBI Taxonomy" id="412755"/>
    <lineage>
        <taxon>unclassified sequences</taxon>
        <taxon>metagenomes</taxon>
        <taxon>ecological metagenomes</taxon>
    </lineage>
</organism>
<dbReference type="EMBL" id="BARW01005325">
    <property type="protein sequence ID" value="GAI78009.1"/>
    <property type="molecule type" value="Genomic_DNA"/>
</dbReference>
<proteinExistence type="predicted"/>
<sequence length="199" mass="23761">MPRIPFEELEETKFHKEMEPMADQLYHDIWGPLQKLDRLSHGRKAPHPLDKDWAIDAILQTMGGLAITIQDKFRQYKYYKRYNQFTLEYENNPATHELGEFFHLVANYYFYGFATINKQSFISWKVIDLNPFKECYRIKKIKEDGIAYNKKKGRASFIYFNWAQLRDKGLLFRESKPPESSKEAKQAELPRQGQRVGRR</sequence>
<feature type="compositionally biased region" description="Basic and acidic residues" evidence="1">
    <location>
        <begin position="175"/>
        <end position="188"/>
    </location>
</feature>
<gene>
    <name evidence="2" type="ORF">S12H4_11691</name>
</gene>